<evidence type="ECO:0000313" key="3">
    <source>
        <dbReference type="Proteomes" id="UP000799302"/>
    </source>
</evidence>
<protein>
    <submittedName>
        <fullName evidence="2">Uncharacterized protein</fullName>
    </submittedName>
</protein>
<organism evidence="2 3">
    <name type="scientific">Microthyrium microscopicum</name>
    <dbReference type="NCBI Taxonomy" id="703497"/>
    <lineage>
        <taxon>Eukaryota</taxon>
        <taxon>Fungi</taxon>
        <taxon>Dikarya</taxon>
        <taxon>Ascomycota</taxon>
        <taxon>Pezizomycotina</taxon>
        <taxon>Dothideomycetes</taxon>
        <taxon>Dothideomycetes incertae sedis</taxon>
        <taxon>Microthyriales</taxon>
        <taxon>Microthyriaceae</taxon>
        <taxon>Microthyrium</taxon>
    </lineage>
</organism>
<feature type="compositionally biased region" description="Basic and acidic residues" evidence="1">
    <location>
        <begin position="342"/>
        <end position="353"/>
    </location>
</feature>
<evidence type="ECO:0000313" key="2">
    <source>
        <dbReference type="EMBL" id="KAF2669171.1"/>
    </source>
</evidence>
<dbReference type="Proteomes" id="UP000799302">
    <property type="component" value="Unassembled WGS sequence"/>
</dbReference>
<proteinExistence type="predicted"/>
<dbReference type="AlphaFoldDB" id="A0A6A6UC45"/>
<accession>A0A6A6UC45</accession>
<keyword evidence="3" id="KW-1185">Reference proteome</keyword>
<name>A0A6A6UC45_9PEZI</name>
<evidence type="ECO:0000256" key="1">
    <source>
        <dbReference type="SAM" id="MobiDB-lite"/>
    </source>
</evidence>
<feature type="region of interest" description="Disordered" evidence="1">
    <location>
        <begin position="307"/>
        <end position="353"/>
    </location>
</feature>
<sequence>MATIAFDGIPSTRSKNCNFSQFWHCPMKFHHPSWRPSHLMAPISLHGYHRIRWHSIDETQKLHSCAILASSHHPSWRPSHLMGTIAFDAFSFQRSRICIFHSFALFSETSITFHGPHRGSWLPSHSMGFYSNFRNDHFLDIFGSCSATTSLPLAPIALNGYHRTRWNFMSETQNLLFSAVLASGHEMLSPLMAPIAIHGSHRTSWLPSHLMGILTNLISELDLFLPTDVTTFETSTNGKISEKCRLTRLGRAKYMAQVNPKPTLTRKPGIFSRVFRKPEEKPSKEVHFDDENIKFIIISPLSTFRALPKRTPRPIPRPKPQQQPHRLPKAATSRLPKGVTKPKIDTLDDRVNL</sequence>
<gene>
    <name evidence="2" type="ORF">BT63DRAFT_424892</name>
</gene>
<dbReference type="EMBL" id="MU004235">
    <property type="protein sequence ID" value="KAF2669171.1"/>
    <property type="molecule type" value="Genomic_DNA"/>
</dbReference>
<reference evidence="2" key="1">
    <citation type="journal article" date="2020" name="Stud. Mycol.">
        <title>101 Dothideomycetes genomes: a test case for predicting lifestyles and emergence of pathogens.</title>
        <authorList>
            <person name="Haridas S."/>
            <person name="Albert R."/>
            <person name="Binder M."/>
            <person name="Bloem J."/>
            <person name="Labutti K."/>
            <person name="Salamov A."/>
            <person name="Andreopoulos B."/>
            <person name="Baker S."/>
            <person name="Barry K."/>
            <person name="Bills G."/>
            <person name="Bluhm B."/>
            <person name="Cannon C."/>
            <person name="Castanera R."/>
            <person name="Culley D."/>
            <person name="Daum C."/>
            <person name="Ezra D."/>
            <person name="Gonzalez J."/>
            <person name="Henrissat B."/>
            <person name="Kuo A."/>
            <person name="Liang C."/>
            <person name="Lipzen A."/>
            <person name="Lutzoni F."/>
            <person name="Magnuson J."/>
            <person name="Mondo S."/>
            <person name="Nolan M."/>
            <person name="Ohm R."/>
            <person name="Pangilinan J."/>
            <person name="Park H.-J."/>
            <person name="Ramirez L."/>
            <person name="Alfaro M."/>
            <person name="Sun H."/>
            <person name="Tritt A."/>
            <person name="Yoshinaga Y."/>
            <person name="Zwiers L.-H."/>
            <person name="Turgeon B."/>
            <person name="Goodwin S."/>
            <person name="Spatafora J."/>
            <person name="Crous P."/>
            <person name="Grigoriev I."/>
        </authorList>
    </citation>
    <scope>NUCLEOTIDE SEQUENCE</scope>
    <source>
        <strain evidence="2">CBS 115976</strain>
    </source>
</reference>